<keyword evidence="1" id="KW-1133">Transmembrane helix</keyword>
<protein>
    <submittedName>
        <fullName evidence="2">Uncharacterized protein</fullName>
    </submittedName>
</protein>
<dbReference type="RefSeq" id="WP_185986267.1">
    <property type="nucleotide sequence ID" value="NZ_BAAALZ010000002.1"/>
</dbReference>
<keyword evidence="3" id="KW-1185">Reference proteome</keyword>
<reference evidence="2 3" key="1">
    <citation type="submission" date="2020-07" db="EMBL/GenBank/DDBJ databases">
        <title>Sequencing the genomes of 1000 actinobacteria strains.</title>
        <authorList>
            <person name="Klenk H.-P."/>
        </authorList>
    </citation>
    <scope>NUCLEOTIDE SEQUENCE [LARGE SCALE GENOMIC DNA]</scope>
    <source>
        <strain evidence="2 3">DSM 17380</strain>
    </source>
</reference>
<proteinExistence type="predicted"/>
<keyword evidence="1" id="KW-0472">Membrane</keyword>
<evidence type="ECO:0000313" key="3">
    <source>
        <dbReference type="Proteomes" id="UP000586095"/>
    </source>
</evidence>
<evidence type="ECO:0000256" key="1">
    <source>
        <dbReference type="SAM" id="Phobius"/>
    </source>
</evidence>
<dbReference type="AlphaFoldDB" id="A0A852R031"/>
<comment type="caution">
    <text evidence="2">The sequence shown here is derived from an EMBL/GenBank/DDBJ whole genome shotgun (WGS) entry which is preliminary data.</text>
</comment>
<sequence length="65" mass="6876">MTPNDSTQHEAAQVAETVAADATQPAAELVDDNPEQVPAKAWVTMGLFAVFVIAFGTCASTFMFN</sequence>
<dbReference type="EMBL" id="JACCBD010000001">
    <property type="protein sequence ID" value="NYD25877.1"/>
    <property type="molecule type" value="Genomic_DNA"/>
</dbReference>
<gene>
    <name evidence="2" type="ORF">BJ960_000680</name>
</gene>
<evidence type="ECO:0000313" key="2">
    <source>
        <dbReference type="EMBL" id="NYD25877.1"/>
    </source>
</evidence>
<name>A0A852R031_9MICO</name>
<dbReference type="Proteomes" id="UP000586095">
    <property type="component" value="Unassembled WGS sequence"/>
</dbReference>
<accession>A0A852R031</accession>
<feature type="transmembrane region" description="Helical" evidence="1">
    <location>
        <begin position="41"/>
        <end position="64"/>
    </location>
</feature>
<keyword evidence="1" id="KW-0812">Transmembrane</keyword>
<organism evidence="2 3">
    <name type="scientific">Leucobacter aridicollis</name>
    <dbReference type="NCBI Taxonomy" id="283878"/>
    <lineage>
        <taxon>Bacteria</taxon>
        <taxon>Bacillati</taxon>
        <taxon>Actinomycetota</taxon>
        <taxon>Actinomycetes</taxon>
        <taxon>Micrococcales</taxon>
        <taxon>Microbacteriaceae</taxon>
        <taxon>Leucobacter</taxon>
    </lineage>
</organism>